<dbReference type="GeneID" id="9063284"/>
<organism evidence="2">
    <name type="scientific">Perkinsus marinus (strain ATCC 50983 / TXsc)</name>
    <dbReference type="NCBI Taxonomy" id="423536"/>
    <lineage>
        <taxon>Eukaryota</taxon>
        <taxon>Sar</taxon>
        <taxon>Alveolata</taxon>
        <taxon>Perkinsozoa</taxon>
        <taxon>Perkinsea</taxon>
        <taxon>Perkinsida</taxon>
        <taxon>Perkinsidae</taxon>
        <taxon>Perkinsus</taxon>
    </lineage>
</organism>
<evidence type="ECO:0000313" key="2">
    <source>
        <dbReference type="Proteomes" id="UP000007800"/>
    </source>
</evidence>
<evidence type="ECO:0000313" key="1">
    <source>
        <dbReference type="EMBL" id="EEQ98983.1"/>
    </source>
</evidence>
<dbReference type="Proteomes" id="UP000007800">
    <property type="component" value="Unassembled WGS sequence"/>
</dbReference>
<dbReference type="RefSeq" id="XP_002766266.1">
    <property type="nucleotide sequence ID" value="XM_002766220.1"/>
</dbReference>
<gene>
    <name evidence="1" type="ORF">Pmar_PMAR019828</name>
</gene>
<accession>C5LWA9</accession>
<dbReference type="AlphaFoldDB" id="C5LWA9"/>
<dbReference type="InParanoid" id="C5LWA9"/>
<proteinExistence type="predicted"/>
<sequence>MGEARAYMPGQANRGYLEISHPVEGRRGSLFSRATFNLVLATKDGLNWGLFDSYINVVIQGSKHGGHFEHVGRLRIFEKSRPVLDS</sequence>
<name>C5LWA9_PERM5</name>
<protein>
    <submittedName>
        <fullName evidence="1">Uncharacterized protein</fullName>
    </submittedName>
</protein>
<dbReference type="EMBL" id="GG686118">
    <property type="protein sequence ID" value="EEQ98983.1"/>
    <property type="molecule type" value="Genomic_DNA"/>
</dbReference>
<keyword evidence="2" id="KW-1185">Reference proteome</keyword>
<reference evidence="1 2" key="1">
    <citation type="submission" date="2008-07" db="EMBL/GenBank/DDBJ databases">
        <authorList>
            <person name="El-Sayed N."/>
            <person name="Caler E."/>
            <person name="Inman J."/>
            <person name="Amedeo P."/>
            <person name="Hass B."/>
            <person name="Wortman J."/>
        </authorList>
    </citation>
    <scope>NUCLEOTIDE SEQUENCE [LARGE SCALE GENOMIC DNA]</scope>
    <source>
        <strain evidence="2">ATCC 50983 / TXsc</strain>
    </source>
</reference>